<proteinExistence type="predicted"/>
<gene>
    <name evidence="2" type="ORF">TMPK1_41400</name>
</gene>
<keyword evidence="1" id="KW-0732">Signal</keyword>
<sequence length="178" mass="20048">MVRFTFRLAAFALCALLLAPVTAFAADGSSDFDFLIGSWKTQQHKLKKRLANNNEWETFESELHVKKLPAGMGNMDELNMPKATGLTIRLFDPKTQLWSIYWIASNNPVMDTAPVVGKFNGNVGEFFCDDVQEGRKVRVRYTWTNLGDGKATWAQAFSPDGGKSWETNWKAEFTRVAS</sequence>
<evidence type="ECO:0000313" key="2">
    <source>
        <dbReference type="EMBL" id="GIL41903.1"/>
    </source>
</evidence>
<organism evidence="2 3">
    <name type="scientific">Roseiterribacter gracilis</name>
    <dbReference type="NCBI Taxonomy" id="2812848"/>
    <lineage>
        <taxon>Bacteria</taxon>
        <taxon>Pseudomonadati</taxon>
        <taxon>Pseudomonadota</taxon>
        <taxon>Alphaproteobacteria</taxon>
        <taxon>Rhodospirillales</taxon>
        <taxon>Roseiterribacteraceae</taxon>
        <taxon>Roseiterribacter</taxon>
    </lineage>
</organism>
<name>A0A8S8XEW0_9PROT</name>
<evidence type="ECO:0000256" key="1">
    <source>
        <dbReference type="SAM" id="SignalP"/>
    </source>
</evidence>
<evidence type="ECO:0008006" key="4">
    <source>
        <dbReference type="Google" id="ProtNLM"/>
    </source>
</evidence>
<evidence type="ECO:0000313" key="3">
    <source>
        <dbReference type="Proteomes" id="UP000681075"/>
    </source>
</evidence>
<protein>
    <recommendedName>
        <fullName evidence="4">DUF1579 domain-containing protein</fullName>
    </recommendedName>
</protein>
<dbReference type="AlphaFoldDB" id="A0A8S8XEW0"/>
<dbReference type="Proteomes" id="UP000681075">
    <property type="component" value="Unassembled WGS sequence"/>
</dbReference>
<keyword evidence="3" id="KW-1185">Reference proteome</keyword>
<dbReference type="EMBL" id="BOPV01000002">
    <property type="protein sequence ID" value="GIL41903.1"/>
    <property type="molecule type" value="Genomic_DNA"/>
</dbReference>
<feature type="chain" id="PRO_5035782245" description="DUF1579 domain-containing protein" evidence="1">
    <location>
        <begin position="26"/>
        <end position="178"/>
    </location>
</feature>
<feature type="signal peptide" evidence="1">
    <location>
        <begin position="1"/>
        <end position="25"/>
    </location>
</feature>
<comment type="caution">
    <text evidence="2">The sequence shown here is derived from an EMBL/GenBank/DDBJ whole genome shotgun (WGS) entry which is preliminary data.</text>
</comment>
<dbReference type="RefSeq" id="WP_420245713.1">
    <property type="nucleotide sequence ID" value="NZ_BOPV01000002.1"/>
</dbReference>
<accession>A0A8S8XEW0</accession>
<reference evidence="2" key="1">
    <citation type="submission" date="2021-02" db="EMBL/GenBank/DDBJ databases">
        <title>Genome sequence of Rhodospirillales sp. strain TMPK1 isolated from soil.</title>
        <authorList>
            <person name="Nakai R."/>
            <person name="Kusada H."/>
            <person name="Tamaki H."/>
        </authorList>
    </citation>
    <scope>NUCLEOTIDE SEQUENCE</scope>
    <source>
        <strain evidence="2">TMPK1</strain>
    </source>
</reference>